<protein>
    <submittedName>
        <fullName evidence="9">Flagellar transcriptional activator (FlhC)</fullName>
    </submittedName>
</protein>
<evidence type="ECO:0000313" key="9">
    <source>
        <dbReference type="EMBL" id="EIC23831.1"/>
    </source>
</evidence>
<name>H8YW40_9GAMM</name>
<reference evidence="9 10" key="2">
    <citation type="submission" date="2011-11" db="EMBL/GenBank/DDBJ databases">
        <authorList>
            <consortium name="US DOE Joint Genome Institute"/>
            <person name="Lucas S."/>
            <person name="Han J."/>
            <person name="Lapidus A."/>
            <person name="Cheng J.-F."/>
            <person name="Goodwin L."/>
            <person name="Pitluck S."/>
            <person name="Peters L."/>
            <person name="Ovchinnikova G."/>
            <person name="Zhang X."/>
            <person name="Detter J.C."/>
            <person name="Han C."/>
            <person name="Tapia R."/>
            <person name="Land M."/>
            <person name="Hauser L."/>
            <person name="Kyrpides N."/>
            <person name="Ivanova N."/>
            <person name="Pagani I."/>
            <person name="Vogl K."/>
            <person name="Liu Z."/>
            <person name="Overmann J."/>
            <person name="Frigaard N.-U."/>
            <person name="Bryant D."/>
            <person name="Woyke T."/>
        </authorList>
    </citation>
    <scope>NUCLEOTIDE SEQUENCE [LARGE SCALE GENOMIC DNA]</scope>
    <source>
        <strain evidence="9 10">970</strain>
    </source>
</reference>
<evidence type="ECO:0000313" key="10">
    <source>
        <dbReference type="Proteomes" id="UP000002964"/>
    </source>
</evidence>
<keyword evidence="4" id="KW-0862">Zinc</keyword>
<keyword evidence="8" id="KW-0804">Transcription</keyword>
<evidence type="ECO:0000256" key="4">
    <source>
        <dbReference type="ARBA" id="ARBA00022833"/>
    </source>
</evidence>
<dbReference type="Proteomes" id="UP000002964">
    <property type="component" value="Unassembled WGS sequence"/>
</dbReference>
<dbReference type="EMBL" id="JH603164">
    <property type="protein sequence ID" value="EIC23831.1"/>
    <property type="molecule type" value="Genomic_DNA"/>
</dbReference>
<dbReference type="RefSeq" id="WP_009146805.1">
    <property type="nucleotide sequence ID" value="NZ_JH603164.1"/>
</dbReference>
<dbReference type="GO" id="GO:1902208">
    <property type="term" value="P:regulation of bacterial-type flagellum assembly"/>
    <property type="evidence" value="ECO:0007669"/>
    <property type="project" value="InterPro"/>
</dbReference>
<dbReference type="AlphaFoldDB" id="H8YW40"/>
<dbReference type="GO" id="GO:0044781">
    <property type="term" value="P:bacterial-type flagellum organization"/>
    <property type="evidence" value="ECO:0007669"/>
    <property type="project" value="UniProtKB-KW"/>
</dbReference>
<keyword evidence="1" id="KW-0963">Cytoplasm</keyword>
<keyword evidence="9" id="KW-0969">Cilium</keyword>
<gene>
    <name evidence="9" type="ORF">Thi970DRAFT_00343</name>
</gene>
<keyword evidence="10" id="KW-1185">Reference proteome</keyword>
<dbReference type="Pfam" id="PF05280">
    <property type="entry name" value="FlhC"/>
    <property type="match status" value="1"/>
</dbReference>
<dbReference type="OrthoDB" id="6858240at2"/>
<keyword evidence="5" id="KW-0805">Transcription regulation</keyword>
<evidence type="ECO:0000256" key="6">
    <source>
        <dbReference type="ARBA" id="ARBA00023125"/>
    </source>
</evidence>
<keyword evidence="7" id="KW-0010">Activator</keyword>
<dbReference type="HOGENOM" id="CLU_1354087_0_0_6"/>
<evidence type="ECO:0000256" key="5">
    <source>
        <dbReference type="ARBA" id="ARBA00023015"/>
    </source>
</evidence>
<dbReference type="SUPFAM" id="SSF160930">
    <property type="entry name" value="FlhC-like"/>
    <property type="match status" value="1"/>
</dbReference>
<keyword evidence="9" id="KW-0282">Flagellum</keyword>
<keyword evidence="3" id="KW-1005">Bacterial flagellum biogenesis</keyword>
<reference evidence="10" key="1">
    <citation type="submission" date="2011-06" db="EMBL/GenBank/DDBJ databases">
        <authorList>
            <consortium name="US DOE Joint Genome Institute (JGI-PGF)"/>
            <person name="Lucas S."/>
            <person name="Han J."/>
            <person name="Lapidus A."/>
            <person name="Cheng J.-F."/>
            <person name="Goodwin L."/>
            <person name="Pitluck S."/>
            <person name="Peters L."/>
            <person name="Land M.L."/>
            <person name="Hauser L."/>
            <person name="Vogl K."/>
            <person name="Liu Z."/>
            <person name="Overmann J."/>
            <person name="Frigaard N.-U."/>
            <person name="Bryant D.A."/>
            <person name="Woyke T.J."/>
        </authorList>
    </citation>
    <scope>NUCLEOTIDE SEQUENCE [LARGE SCALE GENOMIC DNA]</scope>
    <source>
        <strain evidence="10">970</strain>
    </source>
</reference>
<evidence type="ECO:0000256" key="7">
    <source>
        <dbReference type="ARBA" id="ARBA00023159"/>
    </source>
</evidence>
<dbReference type="STRING" id="631362.Thi970DRAFT_00343"/>
<sequence>MILERHARMRLAMELIARRARVSIVHHEAGVPRDTLRALYRELHGVSAPSGQLPTIGGTTINSRRRQLQASLFAVTYLRCRGQAAAEQASGISEASIYTIIAAHDVCRTLAGAENSLDITRCWVTARDLHIGTAKLLGCRACEVHFLVAEQSRFDRTCPICSLYRNYNEAPAVTGEAAGNAFAQSLQLPPEPMFQRWSGGLA</sequence>
<organism evidence="9 10">
    <name type="scientific">Thiorhodovibrio frisius</name>
    <dbReference type="NCBI Taxonomy" id="631362"/>
    <lineage>
        <taxon>Bacteria</taxon>
        <taxon>Pseudomonadati</taxon>
        <taxon>Pseudomonadota</taxon>
        <taxon>Gammaproteobacteria</taxon>
        <taxon>Chromatiales</taxon>
        <taxon>Chromatiaceae</taxon>
        <taxon>Thiorhodovibrio</taxon>
    </lineage>
</organism>
<dbReference type="InterPro" id="IPR007944">
    <property type="entry name" value="FlhC"/>
</dbReference>
<dbReference type="GO" id="GO:0003677">
    <property type="term" value="F:DNA binding"/>
    <property type="evidence" value="ECO:0007669"/>
    <property type="project" value="UniProtKB-KW"/>
</dbReference>
<evidence type="ECO:0000256" key="1">
    <source>
        <dbReference type="ARBA" id="ARBA00022490"/>
    </source>
</evidence>
<evidence type="ECO:0000256" key="2">
    <source>
        <dbReference type="ARBA" id="ARBA00022723"/>
    </source>
</evidence>
<evidence type="ECO:0000256" key="3">
    <source>
        <dbReference type="ARBA" id="ARBA00022795"/>
    </source>
</evidence>
<dbReference type="GO" id="GO:0046872">
    <property type="term" value="F:metal ion binding"/>
    <property type="evidence" value="ECO:0007669"/>
    <property type="project" value="UniProtKB-KW"/>
</dbReference>
<keyword evidence="9" id="KW-0966">Cell projection</keyword>
<proteinExistence type="predicted"/>
<dbReference type="eggNOG" id="ENOG5033FKD">
    <property type="taxonomic scope" value="Bacteria"/>
</dbReference>
<evidence type="ECO:0000256" key="8">
    <source>
        <dbReference type="ARBA" id="ARBA00023163"/>
    </source>
</evidence>
<keyword evidence="6" id="KW-0238">DNA-binding</keyword>
<keyword evidence="2" id="KW-0479">Metal-binding</keyword>
<accession>H8YW40</accession>
<dbReference type="GO" id="GO:0045893">
    <property type="term" value="P:positive regulation of DNA-templated transcription"/>
    <property type="evidence" value="ECO:0007669"/>
    <property type="project" value="InterPro"/>
</dbReference>